<dbReference type="eggNOG" id="KOG3223">
    <property type="taxonomic scope" value="Eukaryota"/>
</dbReference>
<feature type="domain" description="Coiled-coil" evidence="4">
    <location>
        <begin position="135"/>
        <end position="230"/>
    </location>
</feature>
<dbReference type="PANTHER" id="PTHR21680">
    <property type="entry name" value="COILED-COIL DOMAIN-CONTAINING PROTEIN 124"/>
    <property type="match status" value="1"/>
</dbReference>
<evidence type="ECO:0000313" key="5">
    <source>
        <dbReference type="EMBL" id="EZG55536.1"/>
    </source>
</evidence>
<feature type="compositionally biased region" description="Basic and acidic residues" evidence="3">
    <location>
        <begin position="1"/>
        <end position="77"/>
    </location>
</feature>
<dbReference type="AlphaFoldDB" id="A0A023B3J2"/>
<protein>
    <recommendedName>
        <fullName evidence="4">Coiled-coil domain-containing protein</fullName>
    </recommendedName>
</protein>
<dbReference type="GO" id="GO:0006366">
    <property type="term" value="P:transcription by RNA polymerase II"/>
    <property type="evidence" value="ECO:0007669"/>
    <property type="project" value="TreeGrafter"/>
</dbReference>
<dbReference type="InterPro" id="IPR054414">
    <property type="entry name" value="Ccdc124/Oxs1_C"/>
</dbReference>
<comment type="similarity">
    <text evidence="1">Belongs to the CCDC124 family.</text>
</comment>
<evidence type="ECO:0000256" key="1">
    <source>
        <dbReference type="ARBA" id="ARBA00008296"/>
    </source>
</evidence>
<dbReference type="Proteomes" id="UP000019763">
    <property type="component" value="Unassembled WGS sequence"/>
</dbReference>
<dbReference type="GO" id="GO:0005634">
    <property type="term" value="C:nucleus"/>
    <property type="evidence" value="ECO:0007669"/>
    <property type="project" value="TreeGrafter"/>
</dbReference>
<dbReference type="GO" id="GO:0003713">
    <property type="term" value="F:transcription coactivator activity"/>
    <property type="evidence" value="ECO:0007669"/>
    <property type="project" value="TreeGrafter"/>
</dbReference>
<keyword evidence="2" id="KW-0175">Coiled coil</keyword>
<dbReference type="Pfam" id="PF06244">
    <property type="entry name" value="Ccdc124"/>
    <property type="match status" value="1"/>
</dbReference>
<evidence type="ECO:0000256" key="3">
    <source>
        <dbReference type="SAM" id="MobiDB-lite"/>
    </source>
</evidence>
<dbReference type="PANTHER" id="PTHR21680:SF0">
    <property type="entry name" value="COILED-COIL DOMAIN-CONTAINING PROTEIN 124"/>
    <property type="match status" value="1"/>
</dbReference>
<evidence type="ECO:0000259" key="4">
    <source>
        <dbReference type="Pfam" id="PF06244"/>
    </source>
</evidence>
<organism evidence="5 6">
    <name type="scientific">Gregarina niphandrodes</name>
    <name type="common">Septate eugregarine</name>
    <dbReference type="NCBI Taxonomy" id="110365"/>
    <lineage>
        <taxon>Eukaryota</taxon>
        <taxon>Sar</taxon>
        <taxon>Alveolata</taxon>
        <taxon>Apicomplexa</taxon>
        <taxon>Conoidasida</taxon>
        <taxon>Gregarinasina</taxon>
        <taxon>Eugregarinorida</taxon>
        <taxon>Gregarinidae</taxon>
        <taxon>Gregarina</taxon>
    </lineage>
</organism>
<keyword evidence="6" id="KW-1185">Reference proteome</keyword>
<sequence>MAPRRDNQKAIEARERKAQQSQSKKEAELAAKEDAKWRDEGTKLLRNKEARKAEADAKADEARRRREERALLERAEAESIQGTTKGATKKGASKPKVTQYQLLQRQLLLQKTAQAAASPMARVVSAESMDLLVENVNHARREEAFNAILAGDRLVDASGIDEALEQLSSADAADRKVDMHPERRAKAAYKAYEARELETLKSQLPGLKRSQYIERIQKAWAKSPENPLNKI</sequence>
<evidence type="ECO:0000256" key="2">
    <source>
        <dbReference type="ARBA" id="ARBA00023054"/>
    </source>
</evidence>
<gene>
    <name evidence="5" type="ORF">GNI_111460</name>
</gene>
<reference evidence="5" key="1">
    <citation type="submission" date="2013-12" db="EMBL/GenBank/DDBJ databases">
        <authorList>
            <person name="Omoto C.K."/>
            <person name="Sibley D."/>
            <person name="Venepally P."/>
            <person name="Hadjithomas M."/>
            <person name="Karamycheva S."/>
            <person name="Brunk B."/>
            <person name="Roos D."/>
            <person name="Caler E."/>
            <person name="Lorenzi H."/>
        </authorList>
    </citation>
    <scope>NUCLEOTIDE SEQUENCE</scope>
</reference>
<dbReference type="VEuPathDB" id="CryptoDB:GNI_111460"/>
<name>A0A023B3J2_GRENI</name>
<evidence type="ECO:0000313" key="6">
    <source>
        <dbReference type="Proteomes" id="UP000019763"/>
    </source>
</evidence>
<dbReference type="EMBL" id="AFNH02000832">
    <property type="protein sequence ID" value="EZG55536.1"/>
    <property type="molecule type" value="Genomic_DNA"/>
</dbReference>
<dbReference type="InterPro" id="IPR010422">
    <property type="entry name" value="Ccdc124/Oxs1"/>
</dbReference>
<accession>A0A023B3J2</accession>
<dbReference type="GeneID" id="22913942"/>
<proteinExistence type="inferred from homology"/>
<dbReference type="RefSeq" id="XP_011131522.1">
    <property type="nucleotide sequence ID" value="XM_011133220.1"/>
</dbReference>
<comment type="caution">
    <text evidence="5">The sequence shown here is derived from an EMBL/GenBank/DDBJ whole genome shotgun (WGS) entry which is preliminary data.</text>
</comment>
<dbReference type="OrthoDB" id="442615at2759"/>
<feature type="region of interest" description="Disordered" evidence="3">
    <location>
        <begin position="1"/>
        <end position="95"/>
    </location>
</feature>
<dbReference type="OMA" id="FEERMMP"/>